<gene>
    <name evidence="2" type="ORF">C8A01DRAFT_36676</name>
</gene>
<evidence type="ECO:0000313" key="3">
    <source>
        <dbReference type="Proteomes" id="UP001303115"/>
    </source>
</evidence>
<name>A0AAN6SQI3_9PEZI</name>
<comment type="caution">
    <text evidence="2">The sequence shown here is derived from an EMBL/GenBank/DDBJ whole genome shotgun (WGS) entry which is preliminary data.</text>
</comment>
<keyword evidence="3" id="KW-1185">Reference proteome</keyword>
<keyword evidence="1" id="KW-0732">Signal</keyword>
<dbReference type="Proteomes" id="UP001303115">
    <property type="component" value="Unassembled WGS sequence"/>
</dbReference>
<evidence type="ECO:0008006" key="4">
    <source>
        <dbReference type="Google" id="ProtNLM"/>
    </source>
</evidence>
<feature type="chain" id="PRO_5042920324" description="GATA-type domain-containing protein" evidence="1">
    <location>
        <begin position="28"/>
        <end position="67"/>
    </location>
</feature>
<proteinExistence type="predicted"/>
<dbReference type="AlphaFoldDB" id="A0AAN6SQI3"/>
<dbReference type="EMBL" id="MU854402">
    <property type="protein sequence ID" value="KAK4039379.1"/>
    <property type="molecule type" value="Genomic_DNA"/>
</dbReference>
<organism evidence="2 3">
    <name type="scientific">Parachaetomium inaequale</name>
    <dbReference type="NCBI Taxonomy" id="2588326"/>
    <lineage>
        <taxon>Eukaryota</taxon>
        <taxon>Fungi</taxon>
        <taxon>Dikarya</taxon>
        <taxon>Ascomycota</taxon>
        <taxon>Pezizomycotina</taxon>
        <taxon>Sordariomycetes</taxon>
        <taxon>Sordariomycetidae</taxon>
        <taxon>Sordariales</taxon>
        <taxon>Chaetomiaceae</taxon>
        <taxon>Parachaetomium</taxon>
    </lineage>
</organism>
<accession>A0AAN6SQI3</accession>
<evidence type="ECO:0000313" key="2">
    <source>
        <dbReference type="EMBL" id="KAK4039379.1"/>
    </source>
</evidence>
<reference evidence="3" key="1">
    <citation type="journal article" date="2023" name="Mol. Phylogenet. Evol.">
        <title>Genome-scale phylogeny and comparative genomics of the fungal order Sordariales.</title>
        <authorList>
            <person name="Hensen N."/>
            <person name="Bonometti L."/>
            <person name="Westerberg I."/>
            <person name="Brannstrom I.O."/>
            <person name="Guillou S."/>
            <person name="Cros-Aarteil S."/>
            <person name="Calhoun S."/>
            <person name="Haridas S."/>
            <person name="Kuo A."/>
            <person name="Mondo S."/>
            <person name="Pangilinan J."/>
            <person name="Riley R."/>
            <person name="LaButti K."/>
            <person name="Andreopoulos B."/>
            <person name="Lipzen A."/>
            <person name="Chen C."/>
            <person name="Yan M."/>
            <person name="Daum C."/>
            <person name="Ng V."/>
            <person name="Clum A."/>
            <person name="Steindorff A."/>
            <person name="Ohm R.A."/>
            <person name="Martin F."/>
            <person name="Silar P."/>
            <person name="Natvig D.O."/>
            <person name="Lalanne C."/>
            <person name="Gautier V."/>
            <person name="Ament-Velasquez S.L."/>
            <person name="Kruys A."/>
            <person name="Hutchinson M.I."/>
            <person name="Powell A.J."/>
            <person name="Barry K."/>
            <person name="Miller A.N."/>
            <person name="Grigoriev I.V."/>
            <person name="Debuchy R."/>
            <person name="Gladieux P."/>
            <person name="Hiltunen Thoren M."/>
            <person name="Johannesson H."/>
        </authorList>
    </citation>
    <scope>NUCLEOTIDE SEQUENCE [LARGE SCALE GENOMIC DNA]</scope>
    <source>
        <strain evidence="3">CBS 284.82</strain>
    </source>
</reference>
<evidence type="ECO:0000256" key="1">
    <source>
        <dbReference type="SAM" id="SignalP"/>
    </source>
</evidence>
<protein>
    <recommendedName>
        <fullName evidence="4">GATA-type domain-containing protein</fullName>
    </recommendedName>
</protein>
<feature type="signal peptide" evidence="1">
    <location>
        <begin position="1"/>
        <end position="27"/>
    </location>
</feature>
<sequence>MIFIPWCCGEGYPRWWWWWLWGTSVWAVRDGPFGPRSLCNNCGFIFECDRKLPRWTKLLHAADARPF</sequence>